<dbReference type="AlphaFoldDB" id="A0A918LXZ5"/>
<dbReference type="GO" id="GO:0010038">
    <property type="term" value="P:response to metal ion"/>
    <property type="evidence" value="ECO:0007669"/>
    <property type="project" value="InterPro"/>
</dbReference>
<dbReference type="Pfam" id="PF03091">
    <property type="entry name" value="CutA1"/>
    <property type="match status" value="1"/>
</dbReference>
<organism evidence="2 3">
    <name type="scientific">Streptomyces purpureus</name>
    <dbReference type="NCBI Taxonomy" id="1951"/>
    <lineage>
        <taxon>Bacteria</taxon>
        <taxon>Bacillati</taxon>
        <taxon>Actinomycetota</taxon>
        <taxon>Actinomycetes</taxon>
        <taxon>Kitasatosporales</taxon>
        <taxon>Streptomycetaceae</taxon>
        <taxon>Streptomyces</taxon>
    </lineage>
</organism>
<dbReference type="Proteomes" id="UP000619486">
    <property type="component" value="Unassembled WGS sequence"/>
</dbReference>
<reference evidence="2" key="1">
    <citation type="journal article" date="2014" name="Int. J. Syst. Evol. Microbiol.">
        <title>Complete genome sequence of Corynebacterium casei LMG S-19264T (=DSM 44701T), isolated from a smear-ripened cheese.</title>
        <authorList>
            <consortium name="US DOE Joint Genome Institute (JGI-PGF)"/>
            <person name="Walter F."/>
            <person name="Albersmeier A."/>
            <person name="Kalinowski J."/>
            <person name="Ruckert C."/>
        </authorList>
    </citation>
    <scope>NUCLEOTIDE SEQUENCE</scope>
    <source>
        <strain evidence="2">JCM 3172</strain>
    </source>
</reference>
<protein>
    <submittedName>
        <fullName evidence="2">Divalent cation tolerance protein</fullName>
    </submittedName>
</protein>
<keyword evidence="3" id="KW-1185">Reference proteome</keyword>
<dbReference type="SUPFAM" id="SSF54913">
    <property type="entry name" value="GlnB-like"/>
    <property type="match status" value="1"/>
</dbReference>
<reference evidence="2" key="2">
    <citation type="submission" date="2020-09" db="EMBL/GenBank/DDBJ databases">
        <authorList>
            <person name="Sun Q."/>
            <person name="Ohkuma M."/>
        </authorList>
    </citation>
    <scope>NUCLEOTIDE SEQUENCE</scope>
    <source>
        <strain evidence="2">JCM 3172</strain>
    </source>
</reference>
<proteinExistence type="inferred from homology"/>
<dbReference type="InterPro" id="IPR011322">
    <property type="entry name" value="N-reg_PII-like_a/b"/>
</dbReference>
<name>A0A918LXZ5_9ACTN</name>
<sequence length="109" mass="11791">MSEYLQVSTATPTEEDAVALAGSAVKARLAAGGQVIGPVTSVFWHLGEYGTGQEYKVLLTTTTDRYAELEAHLLAQHPWDNPELIAVPIQAGSARVLEWIRDSVSPKQD</sequence>
<dbReference type="InterPro" id="IPR004323">
    <property type="entry name" value="Ion_tolerance_CutA"/>
</dbReference>
<comment type="caution">
    <text evidence="2">The sequence shown here is derived from an EMBL/GenBank/DDBJ whole genome shotgun (WGS) entry which is preliminary data.</text>
</comment>
<dbReference type="RefSeq" id="WP_189205600.1">
    <property type="nucleotide sequence ID" value="NZ_BMQQ01000056.1"/>
</dbReference>
<evidence type="ECO:0000256" key="1">
    <source>
        <dbReference type="ARBA" id="ARBA00010169"/>
    </source>
</evidence>
<gene>
    <name evidence="2" type="primary">cutA</name>
    <name evidence="2" type="ORF">GCM10014713_68710</name>
</gene>
<dbReference type="InterPro" id="IPR015867">
    <property type="entry name" value="N-reg_PII/ATP_PRibTrfase_C"/>
</dbReference>
<dbReference type="PANTHER" id="PTHR23419:SF8">
    <property type="entry name" value="FI09726P"/>
    <property type="match status" value="1"/>
</dbReference>
<accession>A0A918LXZ5</accession>
<dbReference type="EMBL" id="BMQQ01000056">
    <property type="protein sequence ID" value="GGT66237.1"/>
    <property type="molecule type" value="Genomic_DNA"/>
</dbReference>
<dbReference type="GO" id="GO:0005507">
    <property type="term" value="F:copper ion binding"/>
    <property type="evidence" value="ECO:0007669"/>
    <property type="project" value="TreeGrafter"/>
</dbReference>
<dbReference type="PANTHER" id="PTHR23419">
    <property type="entry name" value="DIVALENT CATION TOLERANCE CUTA-RELATED"/>
    <property type="match status" value="1"/>
</dbReference>
<dbReference type="Gene3D" id="3.30.70.120">
    <property type="match status" value="1"/>
</dbReference>
<evidence type="ECO:0000313" key="2">
    <source>
        <dbReference type="EMBL" id="GGT66237.1"/>
    </source>
</evidence>
<comment type="similarity">
    <text evidence="1">Belongs to the CutA family.</text>
</comment>
<evidence type="ECO:0000313" key="3">
    <source>
        <dbReference type="Proteomes" id="UP000619486"/>
    </source>
</evidence>